<dbReference type="Pfam" id="PF09084">
    <property type="entry name" value="NMT1"/>
    <property type="match status" value="1"/>
</dbReference>
<evidence type="ECO:0000256" key="4">
    <source>
        <dbReference type="SAM" id="SignalP"/>
    </source>
</evidence>
<keyword evidence="3 4" id="KW-0732">Signal</keyword>
<dbReference type="Gene3D" id="3.40.190.10">
    <property type="entry name" value="Periplasmic binding protein-like II"/>
    <property type="match status" value="3"/>
</dbReference>
<evidence type="ECO:0000256" key="2">
    <source>
        <dbReference type="ARBA" id="ARBA00010742"/>
    </source>
</evidence>
<reference evidence="7" key="1">
    <citation type="journal article" date="2019" name="Int. J. Syst. Evol. Microbiol.">
        <title>The Global Catalogue of Microorganisms (GCM) 10K type strain sequencing project: providing services to taxonomists for standard genome sequencing and annotation.</title>
        <authorList>
            <consortium name="The Broad Institute Genomics Platform"/>
            <consortium name="The Broad Institute Genome Sequencing Center for Infectious Disease"/>
            <person name="Wu L."/>
            <person name="Ma J."/>
        </authorList>
    </citation>
    <scope>NUCLEOTIDE SEQUENCE [LARGE SCALE GENOMIC DNA]</scope>
    <source>
        <strain evidence="7">JCM 1490</strain>
    </source>
</reference>
<dbReference type="PANTHER" id="PTHR30024">
    <property type="entry name" value="ALIPHATIC SULFONATES-BINDING PROTEIN-RELATED"/>
    <property type="match status" value="1"/>
</dbReference>
<protein>
    <submittedName>
        <fullName evidence="6">ABC transporter substrate-binding protein</fullName>
    </submittedName>
</protein>
<proteinExistence type="inferred from homology"/>
<keyword evidence="7" id="KW-1185">Reference proteome</keyword>
<dbReference type="EMBL" id="JBHTCQ010000002">
    <property type="protein sequence ID" value="MFC7405813.1"/>
    <property type="molecule type" value="Genomic_DNA"/>
</dbReference>
<comment type="subcellular location">
    <subcellularLocation>
        <location evidence="1">Periplasm</location>
    </subcellularLocation>
</comment>
<comment type="caution">
    <text evidence="6">The sequence shown here is derived from an EMBL/GenBank/DDBJ whole genome shotgun (WGS) entry which is preliminary data.</text>
</comment>
<feature type="signal peptide" evidence="4">
    <location>
        <begin position="1"/>
        <end position="29"/>
    </location>
</feature>
<name>A0ABW2Q8J8_9MICO</name>
<dbReference type="SUPFAM" id="SSF53850">
    <property type="entry name" value="Periplasmic binding protein-like II"/>
    <property type="match status" value="1"/>
</dbReference>
<dbReference type="PANTHER" id="PTHR30024:SF47">
    <property type="entry name" value="TAURINE-BINDING PERIPLASMIC PROTEIN"/>
    <property type="match status" value="1"/>
</dbReference>
<evidence type="ECO:0000259" key="5">
    <source>
        <dbReference type="Pfam" id="PF09084"/>
    </source>
</evidence>
<evidence type="ECO:0000313" key="6">
    <source>
        <dbReference type="EMBL" id="MFC7405813.1"/>
    </source>
</evidence>
<accession>A0ABW2Q8J8</accession>
<feature type="chain" id="PRO_5046518746" evidence="4">
    <location>
        <begin position="30"/>
        <end position="332"/>
    </location>
</feature>
<feature type="domain" description="SsuA/THI5-like" evidence="5">
    <location>
        <begin position="63"/>
        <end position="273"/>
    </location>
</feature>
<organism evidence="6 7">
    <name type="scientific">Georgenia alba</name>
    <dbReference type="NCBI Taxonomy" id="2233858"/>
    <lineage>
        <taxon>Bacteria</taxon>
        <taxon>Bacillati</taxon>
        <taxon>Actinomycetota</taxon>
        <taxon>Actinomycetes</taxon>
        <taxon>Micrococcales</taxon>
        <taxon>Bogoriellaceae</taxon>
        <taxon>Georgenia</taxon>
    </lineage>
</organism>
<evidence type="ECO:0000256" key="1">
    <source>
        <dbReference type="ARBA" id="ARBA00004418"/>
    </source>
</evidence>
<evidence type="ECO:0000313" key="7">
    <source>
        <dbReference type="Proteomes" id="UP001596455"/>
    </source>
</evidence>
<dbReference type="InterPro" id="IPR015168">
    <property type="entry name" value="SsuA/THI5"/>
</dbReference>
<gene>
    <name evidence="6" type="ORF">ACFQQL_11885</name>
</gene>
<dbReference type="Proteomes" id="UP001596455">
    <property type="component" value="Unassembled WGS sequence"/>
</dbReference>
<evidence type="ECO:0000256" key="3">
    <source>
        <dbReference type="ARBA" id="ARBA00022729"/>
    </source>
</evidence>
<sequence length="332" mass="34065">MGTRPHRTTIGMIGVATALCLAACGGATGAGEDPSGGGEEAAGGLTPVTIGAIPTADAAVIELGDRQGFFEEEGLELTIDQGASGAAVVPAVVSGEYQAGFSATLSVFQGAEQGLPLAMIAVANASWGDPDRGQNDIIVNPGQFETAADLEGESVAVNSLGGYAELLGRASVEAAGGDPDAVEFVELPLPDQVQALETGNVSAFVAGEPFGTMALEQGMVSLANTHWDLSPEPFVMGAWFINREAAEADPELYGALQRAVERSLSHAAAHEEELRELTPDFTGISPEVAAVTPLSNFDAELTAEGLAPIADAARRYGMVGSEVDLESLIWRP</sequence>
<dbReference type="RefSeq" id="WP_382394589.1">
    <property type="nucleotide sequence ID" value="NZ_JBHTCQ010000002.1"/>
</dbReference>
<comment type="similarity">
    <text evidence="2">Belongs to the bacterial solute-binding protein SsuA/TauA family.</text>
</comment>